<sequence>MKLFYKPGACSLATHITLNEIAAAYEIDSVDTDAGKTSAGIDFKTINPKGYVPALQLASGEVLTEGAAILQYLADNHPERGLAPKAGTVARARLQEYLNFTSSELHKAFTPFFTASATTQDKEKAAKNVAAKLSYLETLFSDGRAYLLGAEFSVADAYLFVVCNWSNFVGIDLMGWPSLAAFVERTSQRPSAQAAMKAEGLI</sequence>
<dbReference type="InterPro" id="IPR004045">
    <property type="entry name" value="Glutathione_S-Trfase_N"/>
</dbReference>
<proteinExistence type="inferred from homology"/>
<evidence type="ECO:0000259" key="2">
    <source>
        <dbReference type="PROSITE" id="PS50404"/>
    </source>
</evidence>
<protein>
    <submittedName>
        <fullName evidence="4">Glutathione S-transferase</fullName>
    </submittedName>
</protein>
<dbReference type="InterPro" id="IPR010987">
    <property type="entry name" value="Glutathione-S-Trfase_C-like"/>
</dbReference>
<dbReference type="SFLD" id="SFLDG00358">
    <property type="entry name" value="Main_(cytGST)"/>
    <property type="match status" value="1"/>
</dbReference>
<feature type="domain" description="GST N-terminal" evidence="2">
    <location>
        <begin position="1"/>
        <end position="81"/>
    </location>
</feature>
<dbReference type="EMBL" id="FOSK01000001">
    <property type="protein sequence ID" value="SFK02828.1"/>
    <property type="molecule type" value="Genomic_DNA"/>
</dbReference>
<dbReference type="InterPro" id="IPR040079">
    <property type="entry name" value="Glutathione_S-Trfase"/>
</dbReference>
<gene>
    <name evidence="4" type="ORF">SAMN04488518_101835</name>
</gene>
<evidence type="ECO:0000259" key="3">
    <source>
        <dbReference type="PROSITE" id="PS50405"/>
    </source>
</evidence>
<dbReference type="CDD" id="cd03057">
    <property type="entry name" value="GST_N_Beta"/>
    <property type="match status" value="1"/>
</dbReference>
<comment type="similarity">
    <text evidence="1">Belongs to the GST superfamily.</text>
</comment>
<dbReference type="RefSeq" id="WP_093516921.1">
    <property type="nucleotide sequence ID" value="NZ_FOSK01000001.1"/>
</dbReference>
<dbReference type="Proteomes" id="UP000199598">
    <property type="component" value="Unassembled WGS sequence"/>
</dbReference>
<evidence type="ECO:0000313" key="5">
    <source>
        <dbReference type="Proteomes" id="UP000199598"/>
    </source>
</evidence>
<evidence type="ECO:0000313" key="4">
    <source>
        <dbReference type="EMBL" id="SFK02828.1"/>
    </source>
</evidence>
<dbReference type="Pfam" id="PF02798">
    <property type="entry name" value="GST_N"/>
    <property type="match status" value="1"/>
</dbReference>
<dbReference type="Gene3D" id="3.40.30.10">
    <property type="entry name" value="Glutaredoxin"/>
    <property type="match status" value="1"/>
</dbReference>
<organism evidence="4 5">
    <name type="scientific">Pseudovibrio ascidiaceicola</name>
    <dbReference type="NCBI Taxonomy" id="285279"/>
    <lineage>
        <taxon>Bacteria</taxon>
        <taxon>Pseudomonadati</taxon>
        <taxon>Pseudomonadota</taxon>
        <taxon>Alphaproteobacteria</taxon>
        <taxon>Hyphomicrobiales</taxon>
        <taxon>Stappiaceae</taxon>
        <taxon>Pseudovibrio</taxon>
    </lineage>
</organism>
<dbReference type="SFLD" id="SFLDS00019">
    <property type="entry name" value="Glutathione_Transferase_(cytos"/>
    <property type="match status" value="1"/>
</dbReference>
<accession>A0A1I3W5F3</accession>
<dbReference type="InterPro" id="IPR036249">
    <property type="entry name" value="Thioredoxin-like_sf"/>
</dbReference>
<dbReference type="InterPro" id="IPR036282">
    <property type="entry name" value="Glutathione-S-Trfase_C_sf"/>
</dbReference>
<evidence type="ECO:0000256" key="1">
    <source>
        <dbReference type="RuleBase" id="RU003494"/>
    </source>
</evidence>
<dbReference type="NCBIfam" id="NF007831">
    <property type="entry name" value="PRK10542.1"/>
    <property type="match status" value="1"/>
</dbReference>
<dbReference type="PROSITE" id="PS50405">
    <property type="entry name" value="GST_CTER"/>
    <property type="match status" value="1"/>
</dbReference>
<comment type="caution">
    <text evidence="4">The sequence shown here is derived from an EMBL/GenBank/DDBJ whole genome shotgun (WGS) entry which is preliminary data.</text>
</comment>
<dbReference type="PANTHER" id="PTHR44051:SF8">
    <property type="entry name" value="GLUTATHIONE S-TRANSFERASE GSTA"/>
    <property type="match status" value="1"/>
</dbReference>
<dbReference type="Gene3D" id="1.20.1050.10">
    <property type="match status" value="1"/>
</dbReference>
<dbReference type="Pfam" id="PF00043">
    <property type="entry name" value="GST_C"/>
    <property type="match status" value="1"/>
</dbReference>
<dbReference type="SFLD" id="SFLDG01150">
    <property type="entry name" value="Main.1:_Beta-like"/>
    <property type="match status" value="1"/>
</dbReference>
<dbReference type="InterPro" id="IPR004046">
    <property type="entry name" value="GST_C"/>
</dbReference>
<reference evidence="4 5" key="1">
    <citation type="submission" date="2016-10" db="EMBL/GenBank/DDBJ databases">
        <authorList>
            <person name="Varghese N."/>
            <person name="Submissions S."/>
        </authorList>
    </citation>
    <scope>NUCLEOTIDE SEQUENCE [LARGE SCALE GENOMIC DNA]</scope>
    <source>
        <strain evidence="4 5">DSM 16392</strain>
    </source>
</reference>
<feature type="domain" description="GST C-terminal" evidence="3">
    <location>
        <begin position="87"/>
        <end position="202"/>
    </location>
</feature>
<dbReference type="PANTHER" id="PTHR44051">
    <property type="entry name" value="GLUTATHIONE S-TRANSFERASE-RELATED"/>
    <property type="match status" value="1"/>
</dbReference>
<dbReference type="CDD" id="cd03188">
    <property type="entry name" value="GST_C_Beta"/>
    <property type="match status" value="1"/>
</dbReference>
<name>A0A1I3W5F3_9HYPH</name>
<keyword evidence="5" id="KW-1185">Reference proteome</keyword>
<dbReference type="SUPFAM" id="SSF47616">
    <property type="entry name" value="GST C-terminal domain-like"/>
    <property type="match status" value="1"/>
</dbReference>
<dbReference type="SUPFAM" id="SSF52833">
    <property type="entry name" value="Thioredoxin-like"/>
    <property type="match status" value="1"/>
</dbReference>
<dbReference type="PROSITE" id="PS50404">
    <property type="entry name" value="GST_NTER"/>
    <property type="match status" value="1"/>
</dbReference>